<dbReference type="RefSeq" id="WP_386706435.1">
    <property type="nucleotide sequence ID" value="NZ_JBHRYF010000001.1"/>
</dbReference>
<organism evidence="1 2">
    <name type="scientific">Luteimonas notoginsengisoli</name>
    <dbReference type="NCBI Taxonomy" id="1578200"/>
    <lineage>
        <taxon>Bacteria</taxon>
        <taxon>Pseudomonadati</taxon>
        <taxon>Pseudomonadota</taxon>
        <taxon>Gammaproteobacteria</taxon>
        <taxon>Lysobacterales</taxon>
        <taxon>Lysobacteraceae</taxon>
        <taxon>Luteimonas</taxon>
    </lineage>
</organism>
<gene>
    <name evidence="1" type="ORF">ACFOM9_04140</name>
</gene>
<sequence length="309" mass="34558">MNYFPFFRGKQFELICIRENGGLIARQGFTPIIEPVKEGANGLVRTIEALKREQAGFLIVANPSVGHHAPSLPDEFAAQVNDAISDYAQGGWIYQLQEADDLLAVRSWLQNWPDLAILHHGTMAAKDVVEVVTNQQGPDRKHLFLVDKCSLRYRGAFSSRHKVLLEDGFKKTKNADYPDVEVFSELPVTYQDQGANGFGDYLIVGSEYSDGGGAAYAVAIHITYADHEDDGVIYVRHFKSDTNDTPTDPAGKFQEALEKLIEYCAQPGSKIPETEAIREFQRLHQHGHFPGLGYVKKLSMQHHLEIMGR</sequence>
<dbReference type="Proteomes" id="UP001595724">
    <property type="component" value="Unassembled WGS sequence"/>
</dbReference>
<comment type="caution">
    <text evidence="1">The sequence shown here is derived from an EMBL/GenBank/DDBJ whole genome shotgun (WGS) entry which is preliminary data.</text>
</comment>
<dbReference type="NCBIfam" id="NF033831">
    <property type="entry name" value="sce7725_fam"/>
    <property type="match status" value="1"/>
</dbReference>
<protein>
    <submittedName>
        <fullName evidence="1">Sce7725 family protein</fullName>
    </submittedName>
</protein>
<accession>A0ABV7UQQ2</accession>
<reference evidence="2" key="1">
    <citation type="journal article" date="2019" name="Int. J. Syst. Evol. Microbiol.">
        <title>The Global Catalogue of Microorganisms (GCM) 10K type strain sequencing project: providing services to taxonomists for standard genome sequencing and annotation.</title>
        <authorList>
            <consortium name="The Broad Institute Genomics Platform"/>
            <consortium name="The Broad Institute Genome Sequencing Center for Infectious Disease"/>
            <person name="Wu L."/>
            <person name="Ma J."/>
        </authorList>
    </citation>
    <scope>NUCLEOTIDE SEQUENCE [LARGE SCALE GENOMIC DNA]</scope>
    <source>
        <strain evidence="2">KCTC 42211</strain>
    </source>
</reference>
<proteinExistence type="predicted"/>
<dbReference type="InterPro" id="IPR047727">
    <property type="entry name" value="Sce7725-like"/>
</dbReference>
<name>A0ABV7UQQ2_9GAMM</name>
<evidence type="ECO:0000313" key="2">
    <source>
        <dbReference type="Proteomes" id="UP001595724"/>
    </source>
</evidence>
<evidence type="ECO:0000313" key="1">
    <source>
        <dbReference type="EMBL" id="MFC3659270.1"/>
    </source>
</evidence>
<dbReference type="EMBL" id="JBHRYF010000001">
    <property type="protein sequence ID" value="MFC3659270.1"/>
    <property type="molecule type" value="Genomic_DNA"/>
</dbReference>
<keyword evidence="2" id="KW-1185">Reference proteome</keyword>